<dbReference type="InterPro" id="IPR056632">
    <property type="entry name" value="DUF7730"/>
</dbReference>
<dbReference type="PANTHER" id="PTHR38790:SF9">
    <property type="entry name" value="F-BOX DOMAIN-CONTAINING PROTEIN"/>
    <property type="match status" value="1"/>
</dbReference>
<protein>
    <recommendedName>
        <fullName evidence="1">DUF7730 domain-containing protein</fullName>
    </recommendedName>
</protein>
<keyword evidence="3" id="KW-1185">Reference proteome</keyword>
<evidence type="ECO:0000313" key="3">
    <source>
        <dbReference type="Proteomes" id="UP000799777"/>
    </source>
</evidence>
<evidence type="ECO:0000259" key="1">
    <source>
        <dbReference type="Pfam" id="PF24864"/>
    </source>
</evidence>
<reference evidence="2" key="1">
    <citation type="journal article" date="2020" name="Stud. Mycol.">
        <title>101 Dothideomycetes genomes: a test case for predicting lifestyles and emergence of pathogens.</title>
        <authorList>
            <person name="Haridas S."/>
            <person name="Albert R."/>
            <person name="Binder M."/>
            <person name="Bloem J."/>
            <person name="Labutti K."/>
            <person name="Salamov A."/>
            <person name="Andreopoulos B."/>
            <person name="Baker S."/>
            <person name="Barry K."/>
            <person name="Bills G."/>
            <person name="Bluhm B."/>
            <person name="Cannon C."/>
            <person name="Castanera R."/>
            <person name="Culley D."/>
            <person name="Daum C."/>
            <person name="Ezra D."/>
            <person name="Gonzalez J."/>
            <person name="Henrissat B."/>
            <person name="Kuo A."/>
            <person name="Liang C."/>
            <person name="Lipzen A."/>
            <person name="Lutzoni F."/>
            <person name="Magnuson J."/>
            <person name="Mondo S."/>
            <person name="Nolan M."/>
            <person name="Ohm R."/>
            <person name="Pangilinan J."/>
            <person name="Park H.-J."/>
            <person name="Ramirez L."/>
            <person name="Alfaro M."/>
            <person name="Sun H."/>
            <person name="Tritt A."/>
            <person name="Yoshinaga Y."/>
            <person name="Zwiers L.-H."/>
            <person name="Turgeon B."/>
            <person name="Goodwin S."/>
            <person name="Spatafora J."/>
            <person name="Crous P."/>
            <person name="Grigoriev I."/>
        </authorList>
    </citation>
    <scope>NUCLEOTIDE SEQUENCE</scope>
    <source>
        <strain evidence="2">CBS 110217</strain>
    </source>
</reference>
<dbReference type="PANTHER" id="PTHR38790">
    <property type="entry name" value="2EXR DOMAIN-CONTAINING PROTEIN-RELATED"/>
    <property type="match status" value="1"/>
</dbReference>
<dbReference type="Pfam" id="PF24864">
    <property type="entry name" value="DUF7730"/>
    <property type="match status" value="1"/>
</dbReference>
<name>A0A9P4LH33_9PLEO</name>
<dbReference type="OrthoDB" id="4757095at2759"/>
<comment type="caution">
    <text evidence="2">The sequence shown here is derived from an EMBL/GenBank/DDBJ whole genome shotgun (WGS) entry which is preliminary data.</text>
</comment>
<dbReference type="Proteomes" id="UP000799777">
    <property type="component" value="Unassembled WGS sequence"/>
</dbReference>
<accession>A0A9P4LH33</accession>
<feature type="domain" description="DUF7730" evidence="1">
    <location>
        <begin position="111"/>
        <end position="355"/>
    </location>
</feature>
<evidence type="ECO:0000313" key="2">
    <source>
        <dbReference type="EMBL" id="KAF2024993.1"/>
    </source>
</evidence>
<dbReference type="AlphaFoldDB" id="A0A9P4LH33"/>
<gene>
    <name evidence="2" type="ORF">EK21DRAFT_117249</name>
</gene>
<organism evidence="2 3">
    <name type="scientific">Setomelanomma holmii</name>
    <dbReference type="NCBI Taxonomy" id="210430"/>
    <lineage>
        <taxon>Eukaryota</taxon>
        <taxon>Fungi</taxon>
        <taxon>Dikarya</taxon>
        <taxon>Ascomycota</taxon>
        <taxon>Pezizomycotina</taxon>
        <taxon>Dothideomycetes</taxon>
        <taxon>Pleosporomycetidae</taxon>
        <taxon>Pleosporales</taxon>
        <taxon>Pleosporineae</taxon>
        <taxon>Phaeosphaeriaceae</taxon>
        <taxon>Setomelanomma</taxon>
    </lineage>
</organism>
<sequence>MAKDKWNRRIKKGLTRVSSPMARYLKRWPRLRPSTDDEDPGKRLDMETLYNRCILASPTPAPRCTTQRKLTPPFFLARTGTSNAAPPSKALMASIDFSDHLVMGRKQPIDPQTTSRLLQMSPELRNMTYDAILDGKWLHIMLKETQKRMGYFRCEEPCVPQYKGVQREIVPSCLAGKINNAGMLKDRIKTDGDIIPFLRSCRRVYAELIDMVYTSRYFHFPNLFTFRQFRKSTLPNRWMLIRRLCITQDYSDYKGNQSTPFQLLVDHPVEQIEGVDFEAPNLDILLPRRTTWNIVANLSHLQDLRVALIWCGLNHPRTTHGHASFDEMERQFLKPLNQISRPQTFELLLTYPGQRIKDAPYTLIRPASDFKQLSIWVPEGKLKPINRGKLRYTETPGHYFTEHWDSYLHLSGHIVL</sequence>
<proteinExistence type="predicted"/>
<dbReference type="EMBL" id="ML978278">
    <property type="protein sequence ID" value="KAF2024993.1"/>
    <property type="molecule type" value="Genomic_DNA"/>
</dbReference>